<sequence>LLADGYRVFVEASPHPVLVLGMQETFEEAGVEAAAVPTLRRDQGDRRQLAQALAHAHTAGLRVDWRPWFPEESRTVVDLPTYAFQRERYWLDGRTGTSQDAAGFGLVSTGHPLLGAVTELAERDGFVFVARVSAQGCGWLGEHRVLESVLVPGAALVEWVLR</sequence>
<dbReference type="PROSITE" id="PS52019">
    <property type="entry name" value="PKS_MFAS_DH"/>
    <property type="match status" value="1"/>
</dbReference>
<dbReference type="InterPro" id="IPR001227">
    <property type="entry name" value="Ac_transferase_dom_sf"/>
</dbReference>
<dbReference type="InterPro" id="IPR049900">
    <property type="entry name" value="PKS_mFAS_DH"/>
</dbReference>
<feature type="non-terminal residue" evidence="5">
    <location>
        <position position="162"/>
    </location>
</feature>
<dbReference type="PANTHER" id="PTHR43775:SF51">
    <property type="entry name" value="INACTIVE PHENOLPHTHIOCEROL SYNTHESIS POLYKETIDE SYNTHASE TYPE I PKS1-RELATED"/>
    <property type="match status" value="1"/>
</dbReference>
<evidence type="ECO:0000256" key="1">
    <source>
        <dbReference type="ARBA" id="ARBA00022679"/>
    </source>
</evidence>
<protein>
    <submittedName>
        <fullName evidence="5">Acyltransferase domain-containing protein</fullName>
    </submittedName>
</protein>
<dbReference type="InterPro" id="IPR014043">
    <property type="entry name" value="Acyl_transferase_dom"/>
</dbReference>
<proteinExistence type="predicted"/>
<dbReference type="Pfam" id="PF21089">
    <property type="entry name" value="PKS_DH_N"/>
    <property type="match status" value="1"/>
</dbReference>
<dbReference type="InterPro" id="IPR050091">
    <property type="entry name" value="PKS_NRPS_Biosynth_Enz"/>
</dbReference>
<keyword evidence="6" id="KW-1185">Reference proteome</keyword>
<keyword evidence="1 5" id="KW-0808">Transferase</keyword>
<dbReference type="EMBL" id="JAAKZZ010001118">
    <property type="protein sequence ID" value="NGO74058.1"/>
    <property type="molecule type" value="Genomic_DNA"/>
</dbReference>
<reference evidence="5 6" key="1">
    <citation type="submission" date="2020-02" db="EMBL/GenBank/DDBJ databases">
        <title>Whole-genome analyses of novel actinobacteria.</title>
        <authorList>
            <person name="Sahin N."/>
            <person name="Tatar D."/>
        </authorList>
    </citation>
    <scope>NUCLEOTIDE SEQUENCE [LARGE SCALE GENOMIC DNA]</scope>
    <source>
        <strain evidence="5 6">SB3404</strain>
    </source>
</reference>
<dbReference type="AlphaFoldDB" id="A0A6G4X9J9"/>
<gene>
    <name evidence="5" type="ORF">G5C65_38230</name>
</gene>
<dbReference type="Pfam" id="PF00698">
    <property type="entry name" value="Acyl_transf_1"/>
    <property type="match status" value="1"/>
</dbReference>
<dbReference type="InterPro" id="IPR042104">
    <property type="entry name" value="PKS_dehydratase_sf"/>
</dbReference>
<comment type="caution">
    <text evidence="3">Lacks conserved residue(s) required for the propagation of feature annotation.</text>
</comment>
<keyword evidence="2" id="KW-0511">Multifunctional enzyme</keyword>
<dbReference type="Gene3D" id="3.10.129.110">
    <property type="entry name" value="Polyketide synthase dehydratase"/>
    <property type="match status" value="1"/>
</dbReference>
<evidence type="ECO:0000313" key="5">
    <source>
        <dbReference type="EMBL" id="NGO74058.1"/>
    </source>
</evidence>
<dbReference type="Gene3D" id="3.40.366.10">
    <property type="entry name" value="Malonyl-Coenzyme A Acyl Carrier Protein, domain 2"/>
    <property type="match status" value="1"/>
</dbReference>
<evidence type="ECO:0000256" key="3">
    <source>
        <dbReference type="PROSITE-ProRule" id="PRU01363"/>
    </source>
</evidence>
<accession>A0A6G4X9J9</accession>
<dbReference type="Gene3D" id="3.30.70.3290">
    <property type="match status" value="1"/>
</dbReference>
<evidence type="ECO:0000259" key="4">
    <source>
        <dbReference type="PROSITE" id="PS52019"/>
    </source>
</evidence>
<feature type="domain" description="PKS/mFAS DH" evidence="4">
    <location>
        <begin position="111"/>
        <end position="162"/>
    </location>
</feature>
<dbReference type="GO" id="GO:0006633">
    <property type="term" value="P:fatty acid biosynthetic process"/>
    <property type="evidence" value="ECO:0007669"/>
    <property type="project" value="TreeGrafter"/>
</dbReference>
<keyword evidence="5" id="KW-0012">Acyltransferase</keyword>
<dbReference type="GO" id="GO:0004312">
    <property type="term" value="F:fatty acid synthase activity"/>
    <property type="evidence" value="ECO:0007669"/>
    <property type="project" value="TreeGrafter"/>
</dbReference>
<dbReference type="PANTHER" id="PTHR43775">
    <property type="entry name" value="FATTY ACID SYNTHASE"/>
    <property type="match status" value="1"/>
</dbReference>
<evidence type="ECO:0000256" key="2">
    <source>
        <dbReference type="ARBA" id="ARBA00023268"/>
    </source>
</evidence>
<feature type="non-terminal residue" evidence="5">
    <location>
        <position position="1"/>
    </location>
</feature>
<comment type="caution">
    <text evidence="5">The sequence shown here is derived from an EMBL/GenBank/DDBJ whole genome shotgun (WGS) entry which is preliminary data.</text>
</comment>
<organism evidence="5 6">
    <name type="scientific">Streptomyces boncukensis</name>
    <dbReference type="NCBI Taxonomy" id="2711219"/>
    <lineage>
        <taxon>Bacteria</taxon>
        <taxon>Bacillati</taxon>
        <taxon>Actinomycetota</taxon>
        <taxon>Actinomycetes</taxon>
        <taxon>Kitasatosporales</taxon>
        <taxon>Streptomycetaceae</taxon>
        <taxon>Streptomyces</taxon>
    </lineage>
</organism>
<dbReference type="InterPro" id="IPR049552">
    <property type="entry name" value="PKS_DH_N"/>
</dbReference>
<evidence type="ECO:0000313" key="6">
    <source>
        <dbReference type="Proteomes" id="UP000477722"/>
    </source>
</evidence>
<name>A0A6G4X9J9_9ACTN</name>
<dbReference type="Proteomes" id="UP000477722">
    <property type="component" value="Unassembled WGS sequence"/>
</dbReference>